<proteinExistence type="predicted"/>
<keyword evidence="2" id="KW-0808">Transferase</keyword>
<dbReference type="HOGENOM" id="CLU_1188398_0_0_7"/>
<dbReference type="Proteomes" id="UP000007844">
    <property type="component" value="Chromosome"/>
</dbReference>
<reference evidence="2 3" key="1">
    <citation type="journal article" date="2011" name="J. Bacteriol.">
        <title>Genome sequence of the mercury-methylating and pleomorphic Desulfovibrio africanus Strain Walvis Bay.</title>
        <authorList>
            <person name="Brown S.D."/>
            <person name="Wall J.D."/>
            <person name="Kucken A.M."/>
            <person name="Gilmour C.C."/>
            <person name="Podar M."/>
            <person name="Brandt C.C."/>
            <person name="Teshima H."/>
            <person name="Detter J.C."/>
            <person name="Han C.S."/>
            <person name="Land M.L."/>
            <person name="Lucas S."/>
            <person name="Han J."/>
            <person name="Pennacchio L."/>
            <person name="Nolan M."/>
            <person name="Pitluck S."/>
            <person name="Woyke T."/>
            <person name="Goodwin L."/>
            <person name="Palumbo A.V."/>
            <person name="Elias D.A."/>
        </authorList>
    </citation>
    <scope>NUCLEOTIDE SEQUENCE [LARGE SCALE GENOMIC DNA]</scope>
    <source>
        <strain evidence="2 3">Walvis Bay</strain>
    </source>
</reference>
<evidence type="ECO:0000313" key="3">
    <source>
        <dbReference type="Proteomes" id="UP000007844"/>
    </source>
</evidence>
<dbReference type="GO" id="GO:0032259">
    <property type="term" value="P:methylation"/>
    <property type="evidence" value="ECO:0007669"/>
    <property type="project" value="UniProtKB-KW"/>
</dbReference>
<evidence type="ECO:0000313" key="2">
    <source>
        <dbReference type="EMBL" id="EGJ51348.1"/>
    </source>
</evidence>
<organism evidence="2 3">
    <name type="scientific">Desulfocurvibacter africanus subsp. africanus str. Walvis Bay</name>
    <dbReference type="NCBI Taxonomy" id="690850"/>
    <lineage>
        <taxon>Bacteria</taxon>
        <taxon>Pseudomonadati</taxon>
        <taxon>Thermodesulfobacteriota</taxon>
        <taxon>Desulfovibrionia</taxon>
        <taxon>Desulfovibrionales</taxon>
        <taxon>Desulfovibrionaceae</taxon>
        <taxon>Desulfocurvibacter</taxon>
    </lineage>
</organism>
<gene>
    <name evidence="2" type="ORF">Desaf_3050</name>
</gene>
<dbReference type="EMBL" id="CP003221">
    <property type="protein sequence ID" value="EGJ51348.1"/>
    <property type="molecule type" value="Genomic_DNA"/>
</dbReference>
<dbReference type="RefSeq" id="WP_014260994.1">
    <property type="nucleotide sequence ID" value="NC_016629.1"/>
</dbReference>
<dbReference type="Pfam" id="PF13847">
    <property type="entry name" value="Methyltransf_31"/>
    <property type="match status" value="1"/>
</dbReference>
<evidence type="ECO:0000259" key="1">
    <source>
        <dbReference type="Pfam" id="PF13847"/>
    </source>
</evidence>
<protein>
    <submittedName>
        <fullName evidence="2">Methyltransferase type 11</fullName>
    </submittedName>
</protein>
<accession>F3Z2L5</accession>
<sequence>MEFEPNELERYIGSLPAESVWRPVRDHAGKLLRRGGGKFPDILPETLHGVELTGRSIVDLGCNLGAYSLLAAQGGAARVLGVDIDPAVVAGCRLLALDYGLTNTEFRVADFLKEDLKETFGLGMLIDFIGRSVVAKGKLHACLKAVAQVSRSELLFTLRPEYNSQNDLGCDHDSLSAFYPPGFLRHGRVQVLEYAAEILKQDWEISVDCPGRFREHNLKTRVRAFRKSNSDSK</sequence>
<dbReference type="eggNOG" id="COG2264">
    <property type="taxonomic scope" value="Bacteria"/>
</dbReference>
<dbReference type="SUPFAM" id="SSF53335">
    <property type="entry name" value="S-adenosyl-L-methionine-dependent methyltransferases"/>
    <property type="match status" value="1"/>
</dbReference>
<dbReference type="GO" id="GO:0008168">
    <property type="term" value="F:methyltransferase activity"/>
    <property type="evidence" value="ECO:0007669"/>
    <property type="project" value="UniProtKB-KW"/>
</dbReference>
<dbReference type="KEGG" id="daf:Desaf_3050"/>
<keyword evidence="2" id="KW-0489">Methyltransferase</keyword>
<dbReference type="InterPro" id="IPR025714">
    <property type="entry name" value="Methyltranfer_dom"/>
</dbReference>
<dbReference type="CDD" id="cd02440">
    <property type="entry name" value="AdoMet_MTases"/>
    <property type="match status" value="1"/>
</dbReference>
<name>F3Z2L5_DESAF</name>
<keyword evidence="3" id="KW-1185">Reference proteome</keyword>
<dbReference type="Gene3D" id="3.40.50.150">
    <property type="entry name" value="Vaccinia Virus protein VP39"/>
    <property type="match status" value="1"/>
</dbReference>
<dbReference type="AlphaFoldDB" id="F3Z2L5"/>
<feature type="domain" description="Methyltransferase" evidence="1">
    <location>
        <begin position="55"/>
        <end position="122"/>
    </location>
</feature>
<dbReference type="InterPro" id="IPR029063">
    <property type="entry name" value="SAM-dependent_MTases_sf"/>
</dbReference>